<dbReference type="Gene3D" id="2.40.50.100">
    <property type="match status" value="1"/>
</dbReference>
<dbReference type="PANTHER" id="PTHR32347">
    <property type="entry name" value="EFFLUX SYSTEM COMPONENT YKNX-RELATED"/>
    <property type="match status" value="1"/>
</dbReference>
<gene>
    <name evidence="11" type="ORF">EYF70_23945</name>
    <name evidence="10" type="ORF">GCM10007387_36430</name>
</gene>
<evidence type="ECO:0000256" key="3">
    <source>
        <dbReference type="ARBA" id="ARBA00022729"/>
    </source>
</evidence>
<name>A0A411X8B6_9BURK</name>
<accession>A0A411X8B6</accession>
<dbReference type="AlphaFoldDB" id="A0A411X8B6"/>
<evidence type="ECO:0000313" key="13">
    <source>
        <dbReference type="Proteomes" id="UP000628442"/>
    </source>
</evidence>
<evidence type="ECO:0000313" key="10">
    <source>
        <dbReference type="EMBL" id="GGY50811.1"/>
    </source>
</evidence>
<comment type="similarity">
    <text evidence="2">Belongs to the UPF0194 family.</text>
</comment>
<keyword evidence="3" id="KW-0732">Signal</keyword>
<feature type="transmembrane region" description="Helical" evidence="7">
    <location>
        <begin position="21"/>
        <end position="38"/>
    </location>
</feature>
<dbReference type="InterPro" id="IPR059052">
    <property type="entry name" value="HH_YbhG-like"/>
</dbReference>
<sequence length="348" mass="37841">MTAPSPQQAAAPATPSKRRKIGIAALAVALAAGGWYWWHASHPPRNPDAIVLHGNVELRQVSLAFNASERIARLAVDEGQRVVAGQMLGELDTRTLALRLDAARAQAEARQQVLRRLRAGSRPEEVAQARANTAAVQADADLAQRQLERLRATWRESNGRAVSQQDLDAAQASARTAAARLESMRKAQQLVQAGAREEEVAEAQAQLNAARADIALMERQMAEARLTAPVDAIVRSRLMEPGDMASPQRPVYTLAIADPKWVRAWIAEADLGRIRPGMAASIAIDSQPGQPLPGRVGYISSVAEFTPKTVQTEELRTALVYEVRVLADDRADRLRLGMPATVHIDARR</sequence>
<proteinExistence type="inferred from homology"/>
<evidence type="ECO:0000256" key="6">
    <source>
        <dbReference type="SAM" id="Coils"/>
    </source>
</evidence>
<evidence type="ECO:0000313" key="12">
    <source>
        <dbReference type="Proteomes" id="UP000292307"/>
    </source>
</evidence>
<dbReference type="EMBL" id="BMWV01000008">
    <property type="protein sequence ID" value="GGY50811.1"/>
    <property type="molecule type" value="Genomic_DNA"/>
</dbReference>
<dbReference type="Proteomes" id="UP000628442">
    <property type="component" value="Unassembled WGS sequence"/>
</dbReference>
<dbReference type="RefSeq" id="WP_131149315.1">
    <property type="nucleotide sequence ID" value="NZ_BMWV01000008.1"/>
</dbReference>
<reference evidence="11 12" key="2">
    <citation type="submission" date="2019-02" db="EMBL/GenBank/DDBJ databases">
        <title>Draft Genome Sequences of Six Type Strains of the Genus Massilia.</title>
        <authorList>
            <person name="Miess H."/>
            <person name="Frediansyhah A."/>
            <person name="Gross H."/>
        </authorList>
    </citation>
    <scope>NUCLEOTIDE SEQUENCE [LARGE SCALE GENOMIC DNA]</scope>
    <source>
        <strain evidence="11 12">DSM 17472</strain>
    </source>
</reference>
<keyword evidence="12" id="KW-1185">Reference proteome</keyword>
<organism evidence="10 13">
    <name type="scientific">Pseudoduganella albidiflava</name>
    <dbReference type="NCBI Taxonomy" id="321983"/>
    <lineage>
        <taxon>Bacteria</taxon>
        <taxon>Pseudomonadati</taxon>
        <taxon>Pseudomonadota</taxon>
        <taxon>Betaproteobacteria</taxon>
        <taxon>Burkholderiales</taxon>
        <taxon>Oxalobacteraceae</taxon>
        <taxon>Telluria group</taxon>
        <taxon>Pseudoduganella</taxon>
    </lineage>
</organism>
<keyword evidence="7" id="KW-0812">Transmembrane</keyword>
<feature type="domain" description="YbhG-like alpha-helical hairpin" evidence="8">
    <location>
        <begin position="93"/>
        <end position="221"/>
    </location>
</feature>
<evidence type="ECO:0000256" key="5">
    <source>
        <dbReference type="ARBA" id="ARBA00023054"/>
    </source>
</evidence>
<feature type="coiled-coil region" evidence="6">
    <location>
        <begin position="193"/>
        <end position="227"/>
    </location>
</feature>
<evidence type="ECO:0000256" key="2">
    <source>
        <dbReference type="ARBA" id="ARBA00010602"/>
    </source>
</evidence>
<dbReference type="Pfam" id="PF25954">
    <property type="entry name" value="Beta-barrel_RND_2"/>
    <property type="match status" value="1"/>
</dbReference>
<feature type="domain" description="CusB-like beta-barrel" evidence="9">
    <location>
        <begin position="261"/>
        <end position="346"/>
    </location>
</feature>
<dbReference type="InterPro" id="IPR058792">
    <property type="entry name" value="Beta-barrel_RND_2"/>
</dbReference>
<reference evidence="10" key="1">
    <citation type="journal article" date="2014" name="Int. J. Syst. Evol. Microbiol.">
        <title>Complete genome sequence of Corynebacterium casei LMG S-19264T (=DSM 44701T), isolated from a smear-ripened cheese.</title>
        <authorList>
            <consortium name="US DOE Joint Genome Institute (JGI-PGF)"/>
            <person name="Walter F."/>
            <person name="Albersmeier A."/>
            <person name="Kalinowski J."/>
            <person name="Ruckert C."/>
        </authorList>
    </citation>
    <scope>NUCLEOTIDE SEQUENCE</scope>
    <source>
        <strain evidence="10">KCTC 12343</strain>
    </source>
</reference>
<dbReference type="Pfam" id="PF25881">
    <property type="entry name" value="HH_YBHG"/>
    <property type="match status" value="1"/>
</dbReference>
<keyword evidence="7" id="KW-1133">Transmembrane helix</keyword>
<dbReference type="OrthoDB" id="9813967at2"/>
<evidence type="ECO:0000256" key="1">
    <source>
        <dbReference type="ARBA" id="ARBA00004418"/>
    </source>
</evidence>
<dbReference type="SUPFAM" id="SSF111369">
    <property type="entry name" value="HlyD-like secretion proteins"/>
    <property type="match status" value="2"/>
</dbReference>
<evidence type="ECO:0000259" key="8">
    <source>
        <dbReference type="Pfam" id="PF25881"/>
    </source>
</evidence>
<reference evidence="10" key="3">
    <citation type="submission" date="2022-12" db="EMBL/GenBank/DDBJ databases">
        <authorList>
            <person name="Sun Q."/>
            <person name="Kim S."/>
        </authorList>
    </citation>
    <scope>NUCLEOTIDE SEQUENCE</scope>
    <source>
        <strain evidence="10">KCTC 12343</strain>
    </source>
</reference>
<dbReference type="GO" id="GO:0030313">
    <property type="term" value="C:cell envelope"/>
    <property type="evidence" value="ECO:0007669"/>
    <property type="project" value="UniProtKB-SubCell"/>
</dbReference>
<keyword evidence="7" id="KW-0472">Membrane</keyword>
<keyword evidence="4" id="KW-0574">Periplasm</keyword>
<evidence type="ECO:0000259" key="9">
    <source>
        <dbReference type="Pfam" id="PF25954"/>
    </source>
</evidence>
<evidence type="ECO:0000256" key="7">
    <source>
        <dbReference type="SAM" id="Phobius"/>
    </source>
</evidence>
<dbReference type="Gene3D" id="2.40.30.170">
    <property type="match status" value="1"/>
</dbReference>
<evidence type="ECO:0000256" key="4">
    <source>
        <dbReference type="ARBA" id="ARBA00022764"/>
    </source>
</evidence>
<evidence type="ECO:0000313" key="11">
    <source>
        <dbReference type="EMBL" id="QBI05260.1"/>
    </source>
</evidence>
<dbReference type="Proteomes" id="UP000292307">
    <property type="component" value="Chromosome"/>
</dbReference>
<comment type="subcellular location">
    <subcellularLocation>
        <location evidence="1">Periplasm</location>
    </subcellularLocation>
</comment>
<keyword evidence="5 6" id="KW-0175">Coiled coil</keyword>
<dbReference type="PANTHER" id="PTHR32347:SF29">
    <property type="entry name" value="UPF0194 MEMBRANE PROTEIN YBHG"/>
    <property type="match status" value="1"/>
</dbReference>
<dbReference type="EMBL" id="CP036401">
    <property type="protein sequence ID" value="QBI05260.1"/>
    <property type="molecule type" value="Genomic_DNA"/>
</dbReference>
<protein>
    <submittedName>
        <fullName evidence="11">HlyD family efflux transporter periplasmic adaptor subunit</fullName>
    </submittedName>
    <submittedName>
        <fullName evidence="10">Membrane protein</fullName>
    </submittedName>
</protein>
<dbReference type="InterPro" id="IPR050465">
    <property type="entry name" value="UPF0194_transport"/>
</dbReference>
<dbReference type="Gene3D" id="1.10.287.470">
    <property type="entry name" value="Helix hairpin bin"/>
    <property type="match status" value="1"/>
</dbReference>